<keyword evidence="2" id="KW-1185">Reference proteome</keyword>
<gene>
    <name evidence="1" type="ORF">CDAR_236401</name>
</gene>
<organism evidence="1 2">
    <name type="scientific">Caerostris darwini</name>
    <dbReference type="NCBI Taxonomy" id="1538125"/>
    <lineage>
        <taxon>Eukaryota</taxon>
        <taxon>Metazoa</taxon>
        <taxon>Ecdysozoa</taxon>
        <taxon>Arthropoda</taxon>
        <taxon>Chelicerata</taxon>
        <taxon>Arachnida</taxon>
        <taxon>Araneae</taxon>
        <taxon>Araneomorphae</taxon>
        <taxon>Entelegynae</taxon>
        <taxon>Araneoidea</taxon>
        <taxon>Araneidae</taxon>
        <taxon>Caerostris</taxon>
    </lineage>
</organism>
<comment type="caution">
    <text evidence="1">The sequence shown here is derived from an EMBL/GenBank/DDBJ whole genome shotgun (WGS) entry which is preliminary data.</text>
</comment>
<proteinExistence type="predicted"/>
<evidence type="ECO:0000313" key="2">
    <source>
        <dbReference type="Proteomes" id="UP001054837"/>
    </source>
</evidence>
<dbReference type="AlphaFoldDB" id="A0AAV4T849"/>
<reference evidence="1 2" key="1">
    <citation type="submission" date="2021-06" db="EMBL/GenBank/DDBJ databases">
        <title>Caerostris darwini draft genome.</title>
        <authorList>
            <person name="Kono N."/>
            <person name="Arakawa K."/>
        </authorList>
    </citation>
    <scope>NUCLEOTIDE SEQUENCE [LARGE SCALE GENOMIC DNA]</scope>
</reference>
<protein>
    <submittedName>
        <fullName evidence="1">Uncharacterized protein</fullName>
    </submittedName>
</protein>
<dbReference type="Proteomes" id="UP001054837">
    <property type="component" value="Unassembled WGS sequence"/>
</dbReference>
<name>A0AAV4T849_9ARAC</name>
<dbReference type="EMBL" id="BPLQ01009171">
    <property type="protein sequence ID" value="GIY42280.1"/>
    <property type="molecule type" value="Genomic_DNA"/>
</dbReference>
<evidence type="ECO:0000313" key="1">
    <source>
        <dbReference type="EMBL" id="GIY42280.1"/>
    </source>
</evidence>
<accession>A0AAV4T849</accession>
<sequence length="83" mass="9100">MIPAVSQGGLRPLLMSVNLSMVNDPQPSQYRYRIPRTLCECVLPNHDTLAVRHSSVMVMHAPIITVISNGVQYHSCVPADSAN</sequence>